<keyword evidence="5" id="KW-0391">Immunity</keyword>
<dbReference type="SUPFAM" id="SSF48726">
    <property type="entry name" value="Immunoglobulin"/>
    <property type="match status" value="1"/>
</dbReference>
<evidence type="ECO:0000256" key="2">
    <source>
        <dbReference type="ARBA" id="ARBA00022451"/>
    </source>
</evidence>
<dbReference type="Proteomes" id="UP001652622">
    <property type="component" value="Unplaced"/>
</dbReference>
<dbReference type="Gene3D" id="3.30.500.10">
    <property type="entry name" value="MHC class I-like antigen recognition-like"/>
    <property type="match status" value="1"/>
</dbReference>
<dbReference type="Pfam" id="PF07654">
    <property type="entry name" value="C1-set"/>
    <property type="match status" value="1"/>
</dbReference>
<dbReference type="GO" id="GO:0005615">
    <property type="term" value="C:extracellular space"/>
    <property type="evidence" value="ECO:0007669"/>
    <property type="project" value="TreeGrafter"/>
</dbReference>
<dbReference type="FunFam" id="3.30.500.10:FF:000001">
    <property type="entry name" value="H-2 class I histocompatibility antigen, alpha chain"/>
    <property type="match status" value="1"/>
</dbReference>
<protein>
    <submittedName>
        <fullName evidence="15">Major histocompatibility complex class I-related gene protein-like isoform X1</fullName>
    </submittedName>
</protein>
<evidence type="ECO:0000256" key="12">
    <source>
        <dbReference type="SAM" id="Phobius"/>
    </source>
</evidence>
<dbReference type="InterPro" id="IPR037055">
    <property type="entry name" value="MHC_I-like_Ag-recog_sf"/>
</dbReference>
<dbReference type="KEGG" id="pgut:117668135"/>
<dbReference type="OMA" id="KGWEHMF"/>
<dbReference type="SUPFAM" id="SSF54452">
    <property type="entry name" value="MHC antigen-recognition domain"/>
    <property type="match status" value="1"/>
</dbReference>
<keyword evidence="8" id="KW-1015">Disulfide bond</keyword>
<dbReference type="FunFam" id="2.60.40.10:FF:000204">
    <property type="entry name" value="Major histocompatibility complex, class I-related protein"/>
    <property type="match status" value="1"/>
</dbReference>
<dbReference type="InterPro" id="IPR036179">
    <property type="entry name" value="Ig-like_dom_sf"/>
</dbReference>
<dbReference type="InterPro" id="IPR013783">
    <property type="entry name" value="Ig-like_fold"/>
</dbReference>
<dbReference type="PROSITE" id="PS50835">
    <property type="entry name" value="IG_LIKE"/>
    <property type="match status" value="1"/>
</dbReference>
<dbReference type="Gene3D" id="2.60.40.10">
    <property type="entry name" value="Immunoglobulins"/>
    <property type="match status" value="1"/>
</dbReference>
<accession>A0A6P9CD27</accession>
<gene>
    <name evidence="15" type="primary">LOC117668135</name>
</gene>
<comment type="subcellular location">
    <subcellularLocation>
        <location evidence="1">Membrane</location>
        <topology evidence="1">Single-pass type I membrane protein</topology>
    </subcellularLocation>
</comment>
<dbReference type="InterPro" id="IPR050208">
    <property type="entry name" value="MHC_class-I_related"/>
</dbReference>
<dbReference type="RefSeq" id="XP_034277740.1">
    <property type="nucleotide sequence ID" value="XM_034421849.2"/>
</dbReference>
<keyword evidence="9" id="KW-0325">Glycoprotein</keyword>
<keyword evidence="6 12" id="KW-1133">Transmembrane helix</keyword>
<dbReference type="AlphaFoldDB" id="A0A6P9CD27"/>
<evidence type="ECO:0000313" key="14">
    <source>
        <dbReference type="Proteomes" id="UP001652622"/>
    </source>
</evidence>
<sequence length="444" mass="50984">MSSRSSRSSILPRCGGPLAGGLLCDNKMLGRMELQGRPSPHHSALCSPPFPGSPSHSLCYFYLHLPEPSWGLPQSFIRGYLDDQPIARFDSLTRKMEPLVPWMEEVEKEAFLAPERVFRADLEKLSKLDHQAEGLHTWQVVLGCELMEDGSKGWFLHYGYKGMDFISFDKETLRWVAAQPQAQKVKDKWEEDPGWSERNKFFLEETCIEGLQSYLSYRNKTLQRIEPPVGKVTRKVVDDSLEVLICQAFGFYPEEIRATWTRDGEACKYETLPRNVVPNSDGTYYVWLSIEIDPKERHRFQCHLEHEGLQEPLILAFKEETGRWIFGVIVVAIVLGAGILFLLGFLCRILRNYLHPKVTTCRDQAPSQSILYSPGTMQKLRFKDHSCPKLTTSEYKASHGLQKTWTDPGITVLSLHKQEGKQLQKSKMWNGRDLSRPRPKQQQP</sequence>
<dbReference type="InterPro" id="IPR007110">
    <property type="entry name" value="Ig-like_dom"/>
</dbReference>
<evidence type="ECO:0000256" key="8">
    <source>
        <dbReference type="ARBA" id="ARBA00023157"/>
    </source>
</evidence>
<dbReference type="InParanoid" id="A0A6P9CD27"/>
<dbReference type="InterPro" id="IPR001039">
    <property type="entry name" value="MHC_I_a_a1/a2"/>
</dbReference>
<evidence type="ECO:0000256" key="11">
    <source>
        <dbReference type="SAM" id="MobiDB-lite"/>
    </source>
</evidence>
<dbReference type="SMART" id="SM00407">
    <property type="entry name" value="IGc1"/>
    <property type="match status" value="1"/>
</dbReference>
<reference evidence="15" key="1">
    <citation type="submission" date="2025-08" db="UniProtKB">
        <authorList>
            <consortium name="RefSeq"/>
        </authorList>
    </citation>
    <scope>IDENTIFICATION</scope>
    <source>
        <tissue evidence="15">Blood</tissue>
    </source>
</reference>
<evidence type="ECO:0000256" key="7">
    <source>
        <dbReference type="ARBA" id="ARBA00023136"/>
    </source>
</evidence>
<proteinExistence type="inferred from homology"/>
<feature type="region of interest" description="Disordered" evidence="11">
    <location>
        <begin position="420"/>
        <end position="444"/>
    </location>
</feature>
<evidence type="ECO:0000256" key="9">
    <source>
        <dbReference type="ARBA" id="ARBA00023180"/>
    </source>
</evidence>
<dbReference type="GO" id="GO:0042612">
    <property type="term" value="C:MHC class I protein complex"/>
    <property type="evidence" value="ECO:0007669"/>
    <property type="project" value="UniProtKB-KW"/>
</dbReference>
<dbReference type="GO" id="GO:0002474">
    <property type="term" value="P:antigen processing and presentation of peptide antigen via MHC class I"/>
    <property type="evidence" value="ECO:0007669"/>
    <property type="project" value="UniProtKB-KW"/>
</dbReference>
<dbReference type="GeneID" id="117668135"/>
<evidence type="ECO:0000256" key="4">
    <source>
        <dbReference type="ARBA" id="ARBA00022729"/>
    </source>
</evidence>
<evidence type="ECO:0000259" key="13">
    <source>
        <dbReference type="PROSITE" id="PS50835"/>
    </source>
</evidence>
<comment type="similarity">
    <text evidence="10">Belongs to the MHC class I family.</text>
</comment>
<evidence type="ECO:0000256" key="1">
    <source>
        <dbReference type="ARBA" id="ARBA00004479"/>
    </source>
</evidence>
<evidence type="ECO:0000256" key="5">
    <source>
        <dbReference type="ARBA" id="ARBA00022859"/>
    </source>
</evidence>
<dbReference type="GO" id="GO:0006955">
    <property type="term" value="P:immune response"/>
    <property type="evidence" value="ECO:0007669"/>
    <property type="project" value="TreeGrafter"/>
</dbReference>
<keyword evidence="14" id="KW-1185">Reference proteome</keyword>
<dbReference type="InterPro" id="IPR011161">
    <property type="entry name" value="MHC_I-like_Ag-recog"/>
</dbReference>
<feature type="transmembrane region" description="Helical" evidence="12">
    <location>
        <begin position="324"/>
        <end position="347"/>
    </location>
</feature>
<dbReference type="InterPro" id="IPR011162">
    <property type="entry name" value="MHC_I/II-like_Ag-recog"/>
</dbReference>
<evidence type="ECO:0000256" key="3">
    <source>
        <dbReference type="ARBA" id="ARBA00022692"/>
    </source>
</evidence>
<name>A0A6P9CD27_PANGU</name>
<dbReference type="PANTHER" id="PTHR16675:SF242">
    <property type="entry name" value="MAJOR HISTOCOMPATIBILITY COMPLEX CLASS I-RELATED GENE PROTEIN"/>
    <property type="match status" value="1"/>
</dbReference>
<keyword evidence="3 12" id="KW-0812">Transmembrane</keyword>
<keyword evidence="7 12" id="KW-0472">Membrane</keyword>
<evidence type="ECO:0000313" key="15">
    <source>
        <dbReference type="RefSeq" id="XP_034277740.1"/>
    </source>
</evidence>
<dbReference type="PRINTS" id="PR01638">
    <property type="entry name" value="MHCCLASSI"/>
</dbReference>
<keyword evidence="2" id="KW-0490">MHC I</keyword>
<evidence type="ECO:0000256" key="10">
    <source>
        <dbReference type="RuleBase" id="RU004439"/>
    </source>
</evidence>
<dbReference type="CDD" id="cd07698">
    <property type="entry name" value="IgC1_MHC_I_alpha3"/>
    <property type="match status" value="1"/>
</dbReference>
<dbReference type="InterPro" id="IPR003597">
    <property type="entry name" value="Ig_C1-set"/>
</dbReference>
<dbReference type="GO" id="GO:0009897">
    <property type="term" value="C:external side of plasma membrane"/>
    <property type="evidence" value="ECO:0007669"/>
    <property type="project" value="TreeGrafter"/>
</dbReference>
<keyword evidence="4" id="KW-0732">Signal</keyword>
<dbReference type="PANTHER" id="PTHR16675">
    <property type="entry name" value="MHC CLASS I-RELATED"/>
    <property type="match status" value="1"/>
</dbReference>
<evidence type="ECO:0000256" key="6">
    <source>
        <dbReference type="ARBA" id="ARBA00022989"/>
    </source>
</evidence>
<organism evidence="14 15">
    <name type="scientific">Pantherophis guttatus</name>
    <name type="common">Corn snake</name>
    <name type="synonym">Elaphe guttata</name>
    <dbReference type="NCBI Taxonomy" id="94885"/>
    <lineage>
        <taxon>Eukaryota</taxon>
        <taxon>Metazoa</taxon>
        <taxon>Chordata</taxon>
        <taxon>Craniata</taxon>
        <taxon>Vertebrata</taxon>
        <taxon>Euteleostomi</taxon>
        <taxon>Lepidosauria</taxon>
        <taxon>Squamata</taxon>
        <taxon>Bifurcata</taxon>
        <taxon>Unidentata</taxon>
        <taxon>Episquamata</taxon>
        <taxon>Toxicofera</taxon>
        <taxon>Serpentes</taxon>
        <taxon>Colubroidea</taxon>
        <taxon>Colubridae</taxon>
        <taxon>Colubrinae</taxon>
        <taxon>Pantherophis</taxon>
    </lineage>
</organism>
<feature type="domain" description="Ig-like" evidence="13">
    <location>
        <begin position="227"/>
        <end position="316"/>
    </location>
</feature>
<dbReference type="Pfam" id="PF00129">
    <property type="entry name" value="MHC_I"/>
    <property type="match status" value="1"/>
</dbReference>